<dbReference type="Pfam" id="PF13193">
    <property type="entry name" value="AMP-binding_C"/>
    <property type="match status" value="1"/>
</dbReference>
<dbReference type="InterPro" id="IPR000873">
    <property type="entry name" value="AMP-dep_synth/lig_dom"/>
</dbReference>
<sequence length="458" mass="49609">MREAFLDRLTGFGERTALWENDVAHSFADLMARVRAVREQLDAAGVEQHDSVLLQGDFSADSIAALFALYLGRNTVVPLVNATPSAVDTVRETCGPRFTVRTGDGAAEVKPLEGGGERAAAFTRLVADDAAGLVLLSSGSTGKPKAILHNLDALVAQKLAKRPRGALSLNMLMVLMFDHIGGVNSLLSALLAGSTAVLPARRTPEEICELVQRHKIRVLPASPTFLNLILVGGHHERHDMSSLRLITYGTEPMSDELLARVNGAFPGVRLLQTFGTSETGIAATASESSSSTYFRIADDSTRYRVVDGQLELKSDTQFLGYLNHDSDAITDDGWFRTGDLVEENGDGYIRIRGRATEMINVGGEKLLPLELESILLTSPLIEDCVVYGRPNALTGQAVCVDVKPAGELSRAQARAHVREFLTGRVEPFKIPSKIAVVDAIGMSERLKKTRLRPRPDQD</sequence>
<dbReference type="Gene3D" id="3.30.300.30">
    <property type="match status" value="1"/>
</dbReference>
<dbReference type="CDD" id="cd04433">
    <property type="entry name" value="AFD_class_I"/>
    <property type="match status" value="1"/>
</dbReference>
<keyword evidence="5" id="KW-1185">Reference proteome</keyword>
<dbReference type="GO" id="GO:0006631">
    <property type="term" value="P:fatty acid metabolic process"/>
    <property type="evidence" value="ECO:0007669"/>
    <property type="project" value="TreeGrafter"/>
</dbReference>
<dbReference type="InterPro" id="IPR020845">
    <property type="entry name" value="AMP-binding_CS"/>
</dbReference>
<organism evidence="4 5">
    <name type="scientific">Kutzneria kofuensis</name>
    <dbReference type="NCBI Taxonomy" id="103725"/>
    <lineage>
        <taxon>Bacteria</taxon>
        <taxon>Bacillati</taxon>
        <taxon>Actinomycetota</taxon>
        <taxon>Actinomycetes</taxon>
        <taxon>Pseudonocardiales</taxon>
        <taxon>Pseudonocardiaceae</taxon>
        <taxon>Kutzneria</taxon>
    </lineage>
</organism>
<dbReference type="GO" id="GO:0031956">
    <property type="term" value="F:medium-chain fatty acid-CoA ligase activity"/>
    <property type="evidence" value="ECO:0007669"/>
    <property type="project" value="TreeGrafter"/>
</dbReference>
<comment type="similarity">
    <text evidence="1">Belongs to the ATP-dependent AMP-binding enzyme family.</text>
</comment>
<dbReference type="AlphaFoldDB" id="A0A7W9NEX3"/>
<evidence type="ECO:0000313" key="5">
    <source>
        <dbReference type="Proteomes" id="UP000585638"/>
    </source>
</evidence>
<dbReference type="InterPro" id="IPR025110">
    <property type="entry name" value="AMP-bd_C"/>
</dbReference>
<gene>
    <name evidence="4" type="ORF">BJ998_001095</name>
</gene>
<proteinExistence type="inferred from homology"/>
<evidence type="ECO:0000259" key="2">
    <source>
        <dbReference type="Pfam" id="PF00501"/>
    </source>
</evidence>
<dbReference type="PANTHER" id="PTHR43201:SF8">
    <property type="entry name" value="ACYL-COA SYNTHETASE FAMILY MEMBER 3"/>
    <property type="match status" value="1"/>
</dbReference>
<evidence type="ECO:0000256" key="1">
    <source>
        <dbReference type="ARBA" id="ARBA00006432"/>
    </source>
</evidence>
<dbReference type="SUPFAM" id="SSF56801">
    <property type="entry name" value="Acetyl-CoA synthetase-like"/>
    <property type="match status" value="1"/>
</dbReference>
<name>A0A7W9NEX3_9PSEU</name>
<comment type="caution">
    <text evidence="4">The sequence shown here is derived from an EMBL/GenBank/DDBJ whole genome shotgun (WGS) entry which is preliminary data.</text>
</comment>
<dbReference type="InterPro" id="IPR042099">
    <property type="entry name" value="ANL_N_sf"/>
</dbReference>
<dbReference type="PROSITE" id="PS00455">
    <property type="entry name" value="AMP_BINDING"/>
    <property type="match status" value="1"/>
</dbReference>
<reference evidence="4 5" key="1">
    <citation type="submission" date="2020-08" db="EMBL/GenBank/DDBJ databases">
        <title>Sequencing the genomes of 1000 actinobacteria strains.</title>
        <authorList>
            <person name="Klenk H.-P."/>
        </authorList>
    </citation>
    <scope>NUCLEOTIDE SEQUENCE [LARGE SCALE GENOMIC DNA]</scope>
    <source>
        <strain evidence="4 5">DSM 43851</strain>
    </source>
</reference>
<evidence type="ECO:0000259" key="3">
    <source>
        <dbReference type="Pfam" id="PF13193"/>
    </source>
</evidence>
<dbReference type="InterPro" id="IPR045851">
    <property type="entry name" value="AMP-bd_C_sf"/>
</dbReference>
<evidence type="ECO:0000313" key="4">
    <source>
        <dbReference type="EMBL" id="MBB5889899.1"/>
    </source>
</evidence>
<dbReference type="PANTHER" id="PTHR43201">
    <property type="entry name" value="ACYL-COA SYNTHETASE"/>
    <property type="match status" value="1"/>
</dbReference>
<dbReference type="Pfam" id="PF00501">
    <property type="entry name" value="AMP-binding"/>
    <property type="match status" value="1"/>
</dbReference>
<dbReference type="Proteomes" id="UP000585638">
    <property type="component" value="Unassembled WGS sequence"/>
</dbReference>
<dbReference type="EMBL" id="JACHIR010000001">
    <property type="protein sequence ID" value="MBB5889899.1"/>
    <property type="molecule type" value="Genomic_DNA"/>
</dbReference>
<dbReference type="Gene3D" id="3.40.50.12780">
    <property type="entry name" value="N-terminal domain of ligase-like"/>
    <property type="match status" value="1"/>
</dbReference>
<feature type="domain" description="AMP-binding enzyme C-terminal" evidence="3">
    <location>
        <begin position="370"/>
        <end position="440"/>
    </location>
</feature>
<dbReference type="RefSeq" id="WP_184859029.1">
    <property type="nucleotide sequence ID" value="NZ_BAAAWY010000008.1"/>
</dbReference>
<keyword evidence="4" id="KW-0436">Ligase</keyword>
<feature type="domain" description="AMP-dependent synthetase/ligase" evidence="2">
    <location>
        <begin position="10"/>
        <end position="309"/>
    </location>
</feature>
<accession>A0A7W9NEX3</accession>
<protein>
    <submittedName>
        <fullName evidence="4">Acyl-coenzyme A synthetase/AMP-(Fatty) acid ligase</fullName>
    </submittedName>
</protein>